<reference evidence="1 2" key="1">
    <citation type="submission" date="2016-07" db="EMBL/GenBank/DDBJ databases">
        <title>Pervasive Adenine N6-methylation of Active Genes in Fungi.</title>
        <authorList>
            <consortium name="DOE Joint Genome Institute"/>
            <person name="Mondo S.J."/>
            <person name="Dannebaum R.O."/>
            <person name="Kuo R.C."/>
            <person name="Labutti K."/>
            <person name="Haridas S."/>
            <person name="Kuo A."/>
            <person name="Salamov A."/>
            <person name="Ahrendt S.R."/>
            <person name="Lipzen A."/>
            <person name="Sullivan W."/>
            <person name="Andreopoulos W.B."/>
            <person name="Clum A."/>
            <person name="Lindquist E."/>
            <person name="Daum C."/>
            <person name="Ramamoorthy G.K."/>
            <person name="Gryganskyi A."/>
            <person name="Culley D."/>
            <person name="Magnuson J.K."/>
            <person name="James T.Y."/>
            <person name="O'Malley M.A."/>
            <person name="Stajich J.E."/>
            <person name="Spatafora J.W."/>
            <person name="Visel A."/>
            <person name="Grigoriev I.V."/>
        </authorList>
    </citation>
    <scope>NUCLEOTIDE SEQUENCE [LARGE SCALE GENOMIC DNA]</scope>
    <source>
        <strain evidence="1 2">PL171</strain>
    </source>
</reference>
<dbReference type="AlphaFoldDB" id="A0A1Y2HP18"/>
<name>A0A1Y2HP18_9FUNG</name>
<comment type="caution">
    <text evidence="1">The sequence shown here is derived from an EMBL/GenBank/DDBJ whole genome shotgun (WGS) entry which is preliminary data.</text>
</comment>
<evidence type="ECO:0000313" key="2">
    <source>
        <dbReference type="Proteomes" id="UP000193411"/>
    </source>
</evidence>
<accession>A0A1Y2HP18</accession>
<dbReference type="Proteomes" id="UP000193411">
    <property type="component" value="Unassembled WGS sequence"/>
</dbReference>
<sequence>MINIWQEQGADYKPKFTHAAKSLTHQHWHVELVCQCPNRQVHSSADLLPGPIRIHTRRMYPYPPRYWTCRSLRVADVAEGLKLTLRSFPSHYCGNRQGEELVESKGIGKSRCDDNRQERGFAMNDFASHWHAFPGRVSPEGHRASSRSSDLIYSVCVQLVHNNFIPSPSSHWPVPT</sequence>
<keyword evidence="2" id="KW-1185">Reference proteome</keyword>
<protein>
    <submittedName>
        <fullName evidence="1">Uncharacterized protein</fullName>
    </submittedName>
</protein>
<gene>
    <name evidence="1" type="ORF">BCR44DRAFT_39537</name>
</gene>
<evidence type="ECO:0000313" key="1">
    <source>
        <dbReference type="EMBL" id="ORZ36279.1"/>
    </source>
</evidence>
<dbReference type="EMBL" id="MCFL01000018">
    <property type="protein sequence ID" value="ORZ36279.1"/>
    <property type="molecule type" value="Genomic_DNA"/>
</dbReference>
<proteinExistence type="predicted"/>
<organism evidence="1 2">
    <name type="scientific">Catenaria anguillulae PL171</name>
    <dbReference type="NCBI Taxonomy" id="765915"/>
    <lineage>
        <taxon>Eukaryota</taxon>
        <taxon>Fungi</taxon>
        <taxon>Fungi incertae sedis</taxon>
        <taxon>Blastocladiomycota</taxon>
        <taxon>Blastocladiomycetes</taxon>
        <taxon>Blastocladiales</taxon>
        <taxon>Catenariaceae</taxon>
        <taxon>Catenaria</taxon>
    </lineage>
</organism>